<sequence length="194" mass="22541">MEYLHGKFQHHHHHHVDEMTCREDEKIEDEDGWTCLLPITSKLFGEDLIWSKSDGLTFKWGFRTVYHDTFKFRSVNIVRVGRSLDRVPRFLDDYSECKSSHSCYKMADFVRNFEDLTELSKSESYELLLNHKGDEKIAIFIGLITTRPFVNVAIFNGFVEFGNGRGDAGDFGYFWDVGFSKGYIVGSGSWHFVT</sequence>
<organism evidence="1 2">
    <name type="scientific">Tanacetum coccineum</name>
    <dbReference type="NCBI Taxonomy" id="301880"/>
    <lineage>
        <taxon>Eukaryota</taxon>
        <taxon>Viridiplantae</taxon>
        <taxon>Streptophyta</taxon>
        <taxon>Embryophyta</taxon>
        <taxon>Tracheophyta</taxon>
        <taxon>Spermatophyta</taxon>
        <taxon>Magnoliopsida</taxon>
        <taxon>eudicotyledons</taxon>
        <taxon>Gunneridae</taxon>
        <taxon>Pentapetalae</taxon>
        <taxon>asterids</taxon>
        <taxon>campanulids</taxon>
        <taxon>Asterales</taxon>
        <taxon>Asteraceae</taxon>
        <taxon>Asteroideae</taxon>
        <taxon>Anthemideae</taxon>
        <taxon>Anthemidinae</taxon>
        <taxon>Tanacetum</taxon>
    </lineage>
</organism>
<accession>A0ABQ5CG92</accession>
<evidence type="ECO:0000313" key="1">
    <source>
        <dbReference type="EMBL" id="GJT25669.1"/>
    </source>
</evidence>
<protein>
    <submittedName>
        <fullName evidence="1">Uncharacterized protein</fullName>
    </submittedName>
</protein>
<proteinExistence type="predicted"/>
<reference evidence="1" key="1">
    <citation type="journal article" date="2022" name="Int. J. Mol. Sci.">
        <title>Draft Genome of Tanacetum Coccineum: Genomic Comparison of Closely Related Tanacetum-Family Plants.</title>
        <authorList>
            <person name="Yamashiro T."/>
            <person name="Shiraishi A."/>
            <person name="Nakayama K."/>
            <person name="Satake H."/>
        </authorList>
    </citation>
    <scope>NUCLEOTIDE SEQUENCE</scope>
</reference>
<name>A0ABQ5CG92_9ASTR</name>
<dbReference type="EMBL" id="BQNB010014230">
    <property type="protein sequence ID" value="GJT25669.1"/>
    <property type="molecule type" value="Genomic_DNA"/>
</dbReference>
<gene>
    <name evidence="1" type="ORF">Tco_0895606</name>
</gene>
<evidence type="ECO:0000313" key="2">
    <source>
        <dbReference type="Proteomes" id="UP001151760"/>
    </source>
</evidence>
<reference evidence="1" key="2">
    <citation type="submission" date="2022-01" db="EMBL/GenBank/DDBJ databases">
        <authorList>
            <person name="Yamashiro T."/>
            <person name="Shiraishi A."/>
            <person name="Satake H."/>
            <person name="Nakayama K."/>
        </authorList>
    </citation>
    <scope>NUCLEOTIDE SEQUENCE</scope>
</reference>
<keyword evidence="2" id="KW-1185">Reference proteome</keyword>
<comment type="caution">
    <text evidence="1">The sequence shown here is derived from an EMBL/GenBank/DDBJ whole genome shotgun (WGS) entry which is preliminary data.</text>
</comment>
<dbReference type="Proteomes" id="UP001151760">
    <property type="component" value="Unassembled WGS sequence"/>
</dbReference>